<dbReference type="STRING" id="679935.Alfi_2186"/>
<comment type="subcellular location">
    <subcellularLocation>
        <location evidence="1">Fimbrium</location>
    </subcellularLocation>
</comment>
<dbReference type="InterPro" id="IPR029141">
    <property type="entry name" value="FimA_N"/>
</dbReference>
<evidence type="ECO:0000256" key="2">
    <source>
        <dbReference type="ARBA" id="ARBA00006011"/>
    </source>
</evidence>
<dbReference type="PATRIC" id="fig|679935.3.peg.2104"/>
<accession>I3YNA2</accession>
<dbReference type="AlphaFoldDB" id="I3YNA2"/>
<dbReference type="Proteomes" id="UP000006052">
    <property type="component" value="Chromosome"/>
</dbReference>
<sequence>MKKMFIAALTALALYSCDKDEPATGTPDPKPDTHGATVTMTFTDETPTRAFFAEAAAAEAWEKSLSSLSVYVFNAKGDLIVLRNFTASELTARSATFALPHATAGTTCDFYAVANLSLSGIATKSALLAKLETAAADYNGTFAEVSTKAKRSGGFVMTAGVSKAVADGSTTSVPLTLKRTVAKVAVQTSIDPAFASKYSGTLTVTGTKLLRAASQTPIIAPATPTPGAMSFTHTQTATATSGKYNNLFYLFENGPLAEASRVALEITATYDADGNASTTADRMEVVYTVPLTGKTGGEIARNGYYRIAANLTGLVGQDCQVSVSVAEWESPITQSVDLGA</sequence>
<dbReference type="Gene3D" id="2.60.40.2580">
    <property type="match status" value="1"/>
</dbReference>
<proteinExistence type="inferred from homology"/>
<dbReference type="KEGG" id="afd:Alfi_2186"/>
<evidence type="ECO:0000256" key="4">
    <source>
        <dbReference type="ARBA" id="ARBA00023263"/>
    </source>
</evidence>
<evidence type="ECO:0000259" key="5">
    <source>
        <dbReference type="Pfam" id="PF06321"/>
    </source>
</evidence>
<organism evidence="6 7">
    <name type="scientific">Alistipes finegoldii (strain DSM 17242 / JCM 16770 / CCUG 46020 / CIP 107999 / KCTC 15236 / AHN 2437)</name>
    <dbReference type="NCBI Taxonomy" id="679935"/>
    <lineage>
        <taxon>Bacteria</taxon>
        <taxon>Pseudomonadati</taxon>
        <taxon>Bacteroidota</taxon>
        <taxon>Bacteroidia</taxon>
        <taxon>Bacteroidales</taxon>
        <taxon>Rikenellaceae</taxon>
        <taxon>Alistipes</taxon>
    </lineage>
</organism>
<feature type="domain" description="Major fimbrial subunit protein N-terminal" evidence="5">
    <location>
        <begin position="36"/>
        <end position="179"/>
    </location>
</feature>
<dbReference type="Pfam" id="PF06321">
    <property type="entry name" value="P_gingi_FimA"/>
    <property type="match status" value="1"/>
</dbReference>
<comment type="similarity">
    <text evidence="2">Belongs to the bacteroidetes fimbrillin superfamily. FimA/Mfa1 family.</text>
</comment>
<evidence type="ECO:0000256" key="3">
    <source>
        <dbReference type="ARBA" id="ARBA00022729"/>
    </source>
</evidence>
<evidence type="ECO:0000313" key="7">
    <source>
        <dbReference type="Proteomes" id="UP000006052"/>
    </source>
</evidence>
<dbReference type="EMBL" id="CP003274">
    <property type="protein sequence ID" value="AFL78470.1"/>
    <property type="molecule type" value="Genomic_DNA"/>
</dbReference>
<dbReference type="HOGENOM" id="CLU_815447_0_0_10"/>
<dbReference type="RefSeq" id="WP_014775816.1">
    <property type="nucleotide sequence ID" value="NC_018011.1"/>
</dbReference>
<dbReference type="GeneID" id="79838828"/>
<protein>
    <submittedName>
        <fullName evidence="6">Uncharacterized protein involved in outer membrane biogenesis</fullName>
    </submittedName>
</protein>
<gene>
    <name evidence="6" type="ordered locus">Alfi_2186</name>
</gene>
<evidence type="ECO:0000313" key="6">
    <source>
        <dbReference type="EMBL" id="AFL78470.1"/>
    </source>
</evidence>
<reference evidence="7" key="1">
    <citation type="journal article" date="2013" name="Stand. Genomic Sci.">
        <title>Complete genome sequence of the bile-resistant pigment-producing anaerobe Alistipes finegoldii type strain (AHN2437(T)).</title>
        <authorList>
            <person name="Mavromatis K."/>
            <person name="Stackebrandt E."/>
            <person name="Munk C."/>
            <person name="Lapidus A."/>
            <person name="Nolan M."/>
            <person name="Lucas S."/>
            <person name="Hammon N."/>
            <person name="Deshpande S."/>
            <person name="Cheng J.F."/>
            <person name="Tapia R."/>
            <person name="Goodwin L.A."/>
            <person name="Pitluck S."/>
            <person name="Liolios K."/>
            <person name="Pagani I."/>
            <person name="Ivanova N."/>
            <person name="Mikhailova N."/>
            <person name="Huntemann M."/>
            <person name="Pati A."/>
            <person name="Chen A."/>
            <person name="Palaniappan K."/>
            <person name="Land M."/>
            <person name="Hauser L."/>
            <person name="Rohde M."/>
            <person name="Gronow S."/>
            <person name="Goker M."/>
            <person name="Detter J.C."/>
            <person name="Bristow J."/>
            <person name="Eisen J.A."/>
            <person name="Markowitz V."/>
            <person name="Hugenholtz P."/>
            <person name="Kyrpides N.C."/>
            <person name="Klenk H.P."/>
            <person name="Woyke T."/>
        </authorList>
    </citation>
    <scope>NUCLEOTIDE SEQUENCE</scope>
    <source>
        <strain evidence="7">DSM 17242 / JCM 16770 / AHN 2437 / CCUG 46020 / CIP 107999</strain>
    </source>
</reference>
<evidence type="ECO:0000256" key="1">
    <source>
        <dbReference type="ARBA" id="ARBA00004561"/>
    </source>
</evidence>
<dbReference type="GO" id="GO:0009289">
    <property type="term" value="C:pilus"/>
    <property type="evidence" value="ECO:0007669"/>
    <property type="project" value="UniProtKB-SubCell"/>
</dbReference>
<keyword evidence="3" id="KW-0732">Signal</keyword>
<dbReference type="PROSITE" id="PS51257">
    <property type="entry name" value="PROKAR_LIPOPROTEIN"/>
    <property type="match status" value="1"/>
</dbReference>
<keyword evidence="4" id="KW-0281">Fimbrium</keyword>
<name>I3YNA2_ALIFI</name>